<dbReference type="EMBL" id="FOYQ01000001">
    <property type="protein sequence ID" value="SFR31340.1"/>
    <property type="molecule type" value="Genomic_DNA"/>
</dbReference>
<dbReference type="Proteomes" id="UP000199534">
    <property type="component" value="Unassembled WGS sequence"/>
</dbReference>
<feature type="signal peptide" evidence="1">
    <location>
        <begin position="1"/>
        <end position="21"/>
    </location>
</feature>
<dbReference type="STRING" id="400055.SAMN04490243_0167"/>
<sequence length="821" mass="94055">MKILDNRLLLLALLFTVVTQAQITGRVTDSKNEPLAFVNIYLEGSLTGTITNDNGYYELDISQTGTFTLIYKFLGFRTRKETVTVSTYPYTLDVVLQEEEIALDEVQVAATENPANEIIRNAIAERRRHREEIMEYRADFYSKGLIRIKDAPERILGQDLGDLGGGLDSTRSGILYLSETISEIERQNNEFNEKIIASKVSGDDNGFSFNNASDVEFNFYENSVEFGTQLISPIADNAFSYYRYRLLGTFYDDQNNLINQIEVIPRRPGDRVFAGIIYIVENSWAFYAIDVKVTGEQTQILPIDTVRLTQNFNYDVTSKTWLKVLQRMDFQYSIFGFKGDGRFTAGYKNYELNPGFAKGHFSNEILSFDTDANKKDSTYWQALRPVPLTQEESEDYVFKDSIQVIRKSQQYLDSVDAKGNKFTLGSLLFGYTYTNSFKEKTYTLTSPVANVAFNTVQGWQGTLGLEYLKLSEEKGTRLNLAGQLNYGLSDKRLRPVVSASYRFNNFSRPYLSLEIGNQAAQFNENNPITPFGNTLATLFFESNLAKFYDRSFAELNYSQELVNGIYLFARFSYEDRSSLFNTSDYVLIDNEGINYTSNNPLAPQDFINGAIEAHNILKLSINTRIRFGQKYINYPTGRFSYSPDRYPTLYLGYEKGFAGSEAENNFDQLKIRLSQDFDVGSLGRFGYNLRAGTFLNAEGISFVDFQHFNGNRTRITRGNYLNSFFLLPYYEFSTNRDYFEGHFEHNFKGAIMNRIPLLKHLKSNLILNFNLLSTSNNLPYSECGISLGNLGWKKFRFLRVGYVFRHFEGRNESGINFGIQF</sequence>
<reference evidence="2 3" key="1">
    <citation type="submission" date="2016-10" db="EMBL/GenBank/DDBJ databases">
        <authorList>
            <person name="de Groot N.N."/>
        </authorList>
    </citation>
    <scope>NUCLEOTIDE SEQUENCE [LARGE SCALE GENOMIC DNA]</scope>
    <source>
        <strain evidence="2 3">DSM 21019</strain>
    </source>
</reference>
<organism evidence="2 3">
    <name type="scientific">Robiginitalea myxolifaciens</name>
    <dbReference type="NCBI Taxonomy" id="400055"/>
    <lineage>
        <taxon>Bacteria</taxon>
        <taxon>Pseudomonadati</taxon>
        <taxon>Bacteroidota</taxon>
        <taxon>Flavobacteriia</taxon>
        <taxon>Flavobacteriales</taxon>
        <taxon>Flavobacteriaceae</taxon>
        <taxon>Robiginitalea</taxon>
    </lineage>
</organism>
<dbReference type="SUPFAM" id="SSF49464">
    <property type="entry name" value="Carboxypeptidase regulatory domain-like"/>
    <property type="match status" value="1"/>
</dbReference>
<dbReference type="RefSeq" id="WP_092979920.1">
    <property type="nucleotide sequence ID" value="NZ_FOYQ01000001.1"/>
</dbReference>
<evidence type="ECO:0000313" key="3">
    <source>
        <dbReference type="Proteomes" id="UP000199534"/>
    </source>
</evidence>
<evidence type="ECO:0000313" key="2">
    <source>
        <dbReference type="EMBL" id="SFR31340.1"/>
    </source>
</evidence>
<dbReference type="Pfam" id="PF13715">
    <property type="entry name" value="CarbopepD_reg_2"/>
    <property type="match status" value="1"/>
</dbReference>
<dbReference type="InterPro" id="IPR008969">
    <property type="entry name" value="CarboxyPept-like_regulatory"/>
</dbReference>
<dbReference type="OrthoDB" id="983143at2"/>
<feature type="chain" id="PRO_5011447981" evidence="1">
    <location>
        <begin position="22"/>
        <end position="821"/>
    </location>
</feature>
<dbReference type="Gene3D" id="2.60.40.1120">
    <property type="entry name" value="Carboxypeptidase-like, regulatory domain"/>
    <property type="match status" value="1"/>
</dbReference>
<dbReference type="AlphaFoldDB" id="A0A1I6FN30"/>
<proteinExistence type="predicted"/>
<dbReference type="InterPro" id="IPR043741">
    <property type="entry name" value="DUF5686"/>
</dbReference>
<keyword evidence="1" id="KW-0732">Signal</keyword>
<gene>
    <name evidence="2" type="ORF">SAMN04490243_0167</name>
</gene>
<dbReference type="Pfam" id="PF18939">
    <property type="entry name" value="DUF5686"/>
    <property type="match status" value="1"/>
</dbReference>
<protein>
    <submittedName>
        <fullName evidence="2">CarboxypepD_reg-like domain-containing protein</fullName>
    </submittedName>
</protein>
<keyword evidence="3" id="KW-1185">Reference proteome</keyword>
<accession>A0A1I6FN30</accession>
<name>A0A1I6FN30_9FLAO</name>
<evidence type="ECO:0000256" key="1">
    <source>
        <dbReference type="SAM" id="SignalP"/>
    </source>
</evidence>